<accession>A0ABN8DX07</accession>
<dbReference type="CDD" id="cd16327">
    <property type="entry name" value="RseB"/>
    <property type="match status" value="1"/>
</dbReference>
<evidence type="ECO:0000313" key="8">
    <source>
        <dbReference type="EMBL" id="CAH0534370.1"/>
    </source>
</evidence>
<feature type="chain" id="PRO_5047438355" evidence="5">
    <location>
        <begin position="27"/>
        <end position="338"/>
    </location>
</feature>
<dbReference type="PANTHER" id="PTHR38782:SF1">
    <property type="entry name" value="SIGMA-E FACTOR REGULATORY PROTEIN RSEB"/>
    <property type="match status" value="1"/>
</dbReference>
<comment type="caution">
    <text evidence="8">The sequence shown here is derived from an EMBL/GenBank/DDBJ whole genome shotgun (WGS) entry which is preliminary data.</text>
</comment>
<evidence type="ECO:0000313" key="9">
    <source>
        <dbReference type="Proteomes" id="UP000838672"/>
    </source>
</evidence>
<protein>
    <submittedName>
        <fullName evidence="8">Sigma-E factor regulatory protein RseB</fullName>
    </submittedName>
</protein>
<evidence type="ECO:0000259" key="7">
    <source>
        <dbReference type="Pfam" id="PF17188"/>
    </source>
</evidence>
<dbReference type="RefSeq" id="WP_237466917.1">
    <property type="nucleotide sequence ID" value="NZ_CAKLDI010000001.1"/>
</dbReference>
<evidence type="ECO:0000256" key="3">
    <source>
        <dbReference type="ARBA" id="ARBA00022729"/>
    </source>
</evidence>
<keyword evidence="9" id="KW-1185">Reference proteome</keyword>
<dbReference type="PIRSF" id="PIRSF005427">
    <property type="entry name" value="RseB"/>
    <property type="match status" value="1"/>
</dbReference>
<feature type="signal peptide" evidence="5">
    <location>
        <begin position="1"/>
        <end position="26"/>
    </location>
</feature>
<comment type="subcellular location">
    <subcellularLocation>
        <location evidence="1">Periplasm</location>
    </subcellularLocation>
</comment>
<evidence type="ECO:0000256" key="4">
    <source>
        <dbReference type="ARBA" id="ARBA00022764"/>
    </source>
</evidence>
<organism evidence="8 9">
    <name type="scientific">Vibrio stylophorae</name>
    <dbReference type="NCBI Taxonomy" id="659351"/>
    <lineage>
        <taxon>Bacteria</taxon>
        <taxon>Pseudomonadati</taxon>
        <taxon>Pseudomonadota</taxon>
        <taxon>Gammaproteobacteria</taxon>
        <taxon>Vibrionales</taxon>
        <taxon>Vibrionaceae</taxon>
        <taxon>Vibrio</taxon>
    </lineage>
</organism>
<dbReference type="Gene3D" id="3.30.200.100">
    <property type="entry name" value="MucB/RseB, C-terminal domain"/>
    <property type="match status" value="1"/>
</dbReference>
<dbReference type="Gene3D" id="2.50.20.10">
    <property type="entry name" value="Lipoprotein localisation LolA/LolB/LppX"/>
    <property type="match status" value="1"/>
</dbReference>
<reference evidence="8" key="1">
    <citation type="submission" date="2021-11" db="EMBL/GenBank/DDBJ databases">
        <authorList>
            <person name="Rodrigo-Torres L."/>
            <person name="Arahal R. D."/>
            <person name="Lucena T."/>
        </authorList>
    </citation>
    <scope>NUCLEOTIDE SEQUENCE</scope>
    <source>
        <strain evidence="8">CECT 7929</strain>
    </source>
</reference>
<dbReference type="InterPro" id="IPR033436">
    <property type="entry name" value="MucB/RseB_C"/>
</dbReference>
<dbReference type="Pfam" id="PF17188">
    <property type="entry name" value="MucB_RseB_C"/>
    <property type="match status" value="1"/>
</dbReference>
<dbReference type="PANTHER" id="PTHR38782">
    <property type="match status" value="1"/>
</dbReference>
<feature type="domain" description="MucB/RseB C-terminal" evidence="7">
    <location>
        <begin position="235"/>
        <end position="327"/>
    </location>
</feature>
<dbReference type="Pfam" id="PF03888">
    <property type="entry name" value="MucB_RseB"/>
    <property type="match status" value="1"/>
</dbReference>
<comment type="similarity">
    <text evidence="2">Belongs to the RseB family.</text>
</comment>
<dbReference type="Proteomes" id="UP000838672">
    <property type="component" value="Unassembled WGS sequence"/>
</dbReference>
<dbReference type="InterPro" id="IPR038484">
    <property type="entry name" value="MucB/RseB_C_sf"/>
</dbReference>
<keyword evidence="4" id="KW-0574">Periplasm</keyword>
<dbReference type="NCBIfam" id="NF006990">
    <property type="entry name" value="PRK09455.1"/>
    <property type="match status" value="1"/>
</dbReference>
<sequence>MQQHSNWFRRGWILFASFCLIASAQASNTPSESAPKTMPPEQRLQQMVQAVAQENYELAYYVMRSNSIETLRYRHGVEQGESYAQLLFLSGPRREVIRRGDDVSYFEHNLEPFTVRSGEMVGPLPALLQVKVEQLAKHYNFIALGRGREAGSACQVIRIASKDGLRYSYVVWVDEHSGLPLRADLLDRNGAPLEQYRAIAYAVDPRIGQFLATGMAEMKLPPAIKGAEKKNHLKLPWQLTWVPEGFVAVSENRHRLIMTERPVESMLFSDGLFSFSVYVAEADSLSVKEQLARQGRRTLYSNMMGDVEVTVVGDIPPTTARKIADSFRAMSTAPKPEK</sequence>
<evidence type="ECO:0000256" key="2">
    <source>
        <dbReference type="ARBA" id="ARBA00008150"/>
    </source>
</evidence>
<dbReference type="EMBL" id="CAKLDI010000001">
    <property type="protein sequence ID" value="CAH0534370.1"/>
    <property type="molecule type" value="Genomic_DNA"/>
</dbReference>
<evidence type="ECO:0000256" key="5">
    <source>
        <dbReference type="SAM" id="SignalP"/>
    </source>
</evidence>
<keyword evidence="3 5" id="KW-0732">Signal</keyword>
<evidence type="ECO:0000259" key="6">
    <source>
        <dbReference type="Pfam" id="PF03888"/>
    </source>
</evidence>
<feature type="domain" description="MucB/RseB N-terminal" evidence="6">
    <location>
        <begin position="40"/>
        <end position="207"/>
    </location>
</feature>
<dbReference type="InterPro" id="IPR005588">
    <property type="entry name" value="MucB_RseB"/>
</dbReference>
<dbReference type="InterPro" id="IPR033434">
    <property type="entry name" value="MucB/RseB_N"/>
</dbReference>
<proteinExistence type="inferred from homology"/>
<evidence type="ECO:0000256" key="1">
    <source>
        <dbReference type="ARBA" id="ARBA00004418"/>
    </source>
</evidence>
<gene>
    <name evidence="8" type="primary">rseB</name>
    <name evidence="8" type="ORF">VST7929_02301</name>
</gene>
<name>A0ABN8DX07_9VIBR</name>